<dbReference type="InterPro" id="IPR006226">
    <property type="entry name" value="Mtu_PIN"/>
</dbReference>
<comment type="function">
    <text evidence="5">Toxic component of a toxin-antitoxin (TA) system. An RNase.</text>
</comment>
<comment type="caution">
    <text evidence="7">The sequence shown here is derived from an EMBL/GenBank/DDBJ whole genome shotgun (WGS) entry which is preliminary data.</text>
</comment>
<dbReference type="NCBIfam" id="TIGR00028">
    <property type="entry name" value="Mtu_PIN_fam"/>
    <property type="match status" value="1"/>
</dbReference>
<dbReference type="Pfam" id="PF01850">
    <property type="entry name" value="PIN"/>
    <property type="match status" value="1"/>
</dbReference>
<evidence type="ECO:0000313" key="7">
    <source>
        <dbReference type="EMBL" id="GAA4345064.1"/>
    </source>
</evidence>
<keyword evidence="8" id="KW-1185">Reference proteome</keyword>
<keyword evidence="1 5" id="KW-1277">Toxin-antitoxin system</keyword>
<dbReference type="HAMAP" id="MF_00265">
    <property type="entry name" value="VapC_Nob1"/>
    <property type="match status" value="1"/>
</dbReference>
<feature type="binding site" evidence="5">
    <location>
        <position position="111"/>
    </location>
    <ligand>
        <name>Mg(2+)</name>
        <dbReference type="ChEBI" id="CHEBI:18420"/>
    </ligand>
</feature>
<dbReference type="SUPFAM" id="SSF88723">
    <property type="entry name" value="PIN domain-like"/>
    <property type="match status" value="1"/>
</dbReference>
<evidence type="ECO:0000256" key="1">
    <source>
        <dbReference type="ARBA" id="ARBA00022649"/>
    </source>
</evidence>
<name>A0ABP8HV18_9BURK</name>
<feature type="domain" description="PIN" evidence="6">
    <location>
        <begin position="5"/>
        <end position="135"/>
    </location>
</feature>
<dbReference type="InterPro" id="IPR022907">
    <property type="entry name" value="VapC_family"/>
</dbReference>
<proteinExistence type="inferred from homology"/>
<comment type="similarity">
    <text evidence="5">Belongs to the PINc/VapC protein family.</text>
</comment>
<keyword evidence="2 5" id="KW-0540">Nuclease</keyword>
<dbReference type="InterPro" id="IPR029060">
    <property type="entry name" value="PIN-like_dom_sf"/>
</dbReference>
<keyword evidence="4 5" id="KW-0378">Hydrolase</keyword>
<dbReference type="InterPro" id="IPR002716">
    <property type="entry name" value="PIN_dom"/>
</dbReference>
<dbReference type="Gene3D" id="3.40.50.1010">
    <property type="entry name" value="5'-nuclease"/>
    <property type="match status" value="1"/>
</dbReference>
<evidence type="ECO:0000256" key="3">
    <source>
        <dbReference type="ARBA" id="ARBA00022723"/>
    </source>
</evidence>
<protein>
    <recommendedName>
        <fullName evidence="5">Ribonuclease VapC</fullName>
        <shortName evidence="5">RNase VapC</shortName>
        <ecNumber evidence="5">3.1.-.-</ecNumber>
    </recommendedName>
    <alternativeName>
        <fullName evidence="5">Toxin VapC</fullName>
    </alternativeName>
</protein>
<dbReference type="EC" id="3.1.-.-" evidence="5"/>
<dbReference type="Proteomes" id="UP001500975">
    <property type="component" value="Unassembled WGS sequence"/>
</dbReference>
<evidence type="ECO:0000259" key="6">
    <source>
        <dbReference type="Pfam" id="PF01850"/>
    </source>
</evidence>
<feature type="binding site" evidence="5">
    <location>
        <position position="6"/>
    </location>
    <ligand>
        <name>Mg(2+)</name>
        <dbReference type="ChEBI" id="CHEBI:18420"/>
    </ligand>
</feature>
<comment type="cofactor">
    <cofactor evidence="5">
        <name>Mg(2+)</name>
        <dbReference type="ChEBI" id="CHEBI:18420"/>
    </cofactor>
</comment>
<evidence type="ECO:0000256" key="2">
    <source>
        <dbReference type="ARBA" id="ARBA00022722"/>
    </source>
</evidence>
<evidence type="ECO:0000256" key="5">
    <source>
        <dbReference type="HAMAP-Rule" id="MF_00265"/>
    </source>
</evidence>
<organism evidence="7 8">
    <name type="scientific">Variovorax defluvii</name>
    <dbReference type="NCBI Taxonomy" id="913761"/>
    <lineage>
        <taxon>Bacteria</taxon>
        <taxon>Pseudomonadati</taxon>
        <taxon>Pseudomonadota</taxon>
        <taxon>Betaproteobacteria</taxon>
        <taxon>Burkholderiales</taxon>
        <taxon>Comamonadaceae</taxon>
        <taxon>Variovorax</taxon>
    </lineage>
</organism>
<dbReference type="EMBL" id="BAABGJ010000027">
    <property type="protein sequence ID" value="GAA4345064.1"/>
    <property type="molecule type" value="Genomic_DNA"/>
</dbReference>
<keyword evidence="5" id="KW-0460">Magnesium</keyword>
<evidence type="ECO:0000313" key="8">
    <source>
        <dbReference type="Proteomes" id="UP001500975"/>
    </source>
</evidence>
<gene>
    <name evidence="5" type="primary">vapC</name>
    <name evidence="7" type="ORF">GCM10023165_28760</name>
</gene>
<evidence type="ECO:0000256" key="4">
    <source>
        <dbReference type="ARBA" id="ARBA00022801"/>
    </source>
</evidence>
<keyword evidence="3 5" id="KW-0479">Metal-binding</keyword>
<keyword evidence="5" id="KW-0800">Toxin</keyword>
<reference evidence="8" key="1">
    <citation type="journal article" date="2019" name="Int. J. Syst. Evol. Microbiol.">
        <title>The Global Catalogue of Microorganisms (GCM) 10K type strain sequencing project: providing services to taxonomists for standard genome sequencing and annotation.</title>
        <authorList>
            <consortium name="The Broad Institute Genomics Platform"/>
            <consortium name="The Broad Institute Genome Sequencing Center for Infectious Disease"/>
            <person name="Wu L."/>
            <person name="Ma J."/>
        </authorList>
    </citation>
    <scope>NUCLEOTIDE SEQUENCE [LARGE SCALE GENOMIC DNA]</scope>
    <source>
        <strain evidence="8">JCM 17804</strain>
    </source>
</reference>
<accession>A0ABP8HV18</accession>
<sequence length="148" mass="16155">MTVTPDVNILVAASRTDHPHHKAASAWLQGALDEAGRGTRVRLQPMVLASFLRLVTHPRIFVQPTPMANALEFIDALLSAPGVELPSLGAEWPHLHKLCAHQKLAANDLPDAWLAAAAIHQGEHVVSFDGDFRRLLPRAQFTRLRAGS</sequence>